<keyword evidence="2" id="KW-1185">Reference proteome</keyword>
<evidence type="ECO:0000313" key="1">
    <source>
        <dbReference type="EMBL" id="QCG76167.1"/>
    </source>
</evidence>
<gene>
    <name evidence="1" type="ORF">EST35_0286</name>
</gene>
<proteinExistence type="predicted"/>
<dbReference type="Proteomes" id="UP000316733">
    <property type="component" value="Segment"/>
</dbReference>
<protein>
    <submittedName>
        <fullName evidence="1">Uncharacterized protein</fullName>
    </submittedName>
</protein>
<dbReference type="EMBL" id="MK797984">
    <property type="protein sequence ID" value="QCG76167.1"/>
    <property type="molecule type" value="Genomic_DNA"/>
</dbReference>
<accession>A0A4Y5JU03</accession>
<organism evidence="1 2">
    <name type="scientific">Pseudomonas phage vB_PaeM_PA5oct</name>
    <dbReference type="NCBI Taxonomy" id="2163605"/>
    <lineage>
        <taxon>Viruses</taxon>
        <taxon>Duplodnaviria</taxon>
        <taxon>Heunggongvirae</taxon>
        <taxon>Uroviricota</taxon>
        <taxon>Caudoviricetes</taxon>
        <taxon>Arenbergviridae</taxon>
        <taxon>Wroclawvirus</taxon>
        <taxon>Wroclawvirus PA5oct</taxon>
    </lineage>
</organism>
<sequence length="98" mass="11248">MINGDWSKLTDEELQSRLMKAREYLNQAHMAGHHTLIHSVEITLAQLEEEYEYRMTKARNEQLTKENMAKGIDPLAPINLGKVSGDPTALDRITKRNK</sequence>
<reference evidence="2" key="1">
    <citation type="journal article" date="2020" name="bioRxiv">
        <title>Integrative omics analysis of Pseudomonas aeruginosa virus PA5oct highlights the molecular complexity of jumbo phages.</title>
        <authorList>
            <person name="Lood C."/>
            <person name="Danis-Wlodarczyk K."/>
            <person name="Blasdel B.G."/>
            <person name="Jang H.B."/>
            <person name="Vandenheuvel D."/>
            <person name="Briers Y."/>
            <person name="Noben J.-P."/>
            <person name="van Noort V."/>
            <person name="Drulis-Kawa Z."/>
            <person name="Lavigne R."/>
        </authorList>
    </citation>
    <scope>NUCLEOTIDE SEQUENCE [LARGE SCALE GENOMIC DNA]</scope>
</reference>
<evidence type="ECO:0000313" key="2">
    <source>
        <dbReference type="Proteomes" id="UP000316733"/>
    </source>
</evidence>
<name>A0A4Y5JU03_9CAUD</name>